<feature type="transmembrane region" description="Helical" evidence="9">
    <location>
        <begin position="152"/>
        <end position="174"/>
    </location>
</feature>
<dbReference type="InterPro" id="IPR003439">
    <property type="entry name" value="ABC_transporter-like_ATP-bd"/>
</dbReference>
<gene>
    <name evidence="12" type="ORF">J2Z31_001800</name>
</gene>
<feature type="region of interest" description="Disordered" evidence="8">
    <location>
        <begin position="601"/>
        <end position="623"/>
    </location>
</feature>
<comment type="caution">
    <text evidence="12">The sequence shown here is derived from an EMBL/GenBank/DDBJ whole genome shotgun (WGS) entry which is preliminary data.</text>
</comment>
<dbReference type="InterPro" id="IPR039421">
    <property type="entry name" value="Type_1_exporter"/>
</dbReference>
<evidence type="ECO:0000259" key="10">
    <source>
        <dbReference type="PROSITE" id="PS50893"/>
    </source>
</evidence>
<feature type="transmembrane region" description="Helical" evidence="9">
    <location>
        <begin position="76"/>
        <end position="95"/>
    </location>
</feature>
<evidence type="ECO:0000256" key="6">
    <source>
        <dbReference type="ARBA" id="ARBA00022989"/>
    </source>
</evidence>
<accession>A0ABS4QXD0</accession>
<keyword evidence="5 12" id="KW-0067">ATP-binding</keyword>
<evidence type="ECO:0000313" key="13">
    <source>
        <dbReference type="Proteomes" id="UP000730739"/>
    </source>
</evidence>
<evidence type="ECO:0000256" key="4">
    <source>
        <dbReference type="ARBA" id="ARBA00022741"/>
    </source>
</evidence>
<dbReference type="InterPro" id="IPR027417">
    <property type="entry name" value="P-loop_NTPase"/>
</dbReference>
<dbReference type="SUPFAM" id="SSF52540">
    <property type="entry name" value="P-loop containing nucleoside triphosphate hydrolases"/>
    <property type="match status" value="1"/>
</dbReference>
<evidence type="ECO:0000256" key="2">
    <source>
        <dbReference type="ARBA" id="ARBA00005417"/>
    </source>
</evidence>
<protein>
    <submittedName>
        <fullName evidence="12">ATP-binding cassette subfamily B protein</fullName>
    </submittedName>
</protein>
<evidence type="ECO:0000259" key="11">
    <source>
        <dbReference type="PROSITE" id="PS50929"/>
    </source>
</evidence>
<dbReference type="PROSITE" id="PS50929">
    <property type="entry name" value="ABC_TM1F"/>
    <property type="match status" value="1"/>
</dbReference>
<evidence type="ECO:0000256" key="8">
    <source>
        <dbReference type="SAM" id="MobiDB-lite"/>
    </source>
</evidence>
<feature type="domain" description="ABC transmembrane type-1" evidence="11">
    <location>
        <begin position="27"/>
        <end position="324"/>
    </location>
</feature>
<evidence type="ECO:0000256" key="3">
    <source>
        <dbReference type="ARBA" id="ARBA00022692"/>
    </source>
</evidence>
<proteinExistence type="inferred from homology"/>
<dbReference type="Pfam" id="PF00664">
    <property type="entry name" value="ABC_membrane"/>
    <property type="match status" value="1"/>
</dbReference>
<dbReference type="PANTHER" id="PTHR24221:SF654">
    <property type="entry name" value="ATP-BINDING CASSETTE SUB-FAMILY B MEMBER 6"/>
    <property type="match status" value="1"/>
</dbReference>
<dbReference type="Proteomes" id="UP000730739">
    <property type="component" value="Unassembled WGS sequence"/>
</dbReference>
<dbReference type="InterPro" id="IPR017871">
    <property type="entry name" value="ABC_transporter-like_CS"/>
</dbReference>
<comment type="similarity">
    <text evidence="2">Belongs to the ABC transporter superfamily.</text>
</comment>
<keyword evidence="13" id="KW-1185">Reference proteome</keyword>
<comment type="subcellular location">
    <subcellularLocation>
        <location evidence="1">Cell membrane</location>
        <topology evidence="1">Multi-pass membrane protein</topology>
    </subcellularLocation>
</comment>
<evidence type="ECO:0000313" key="12">
    <source>
        <dbReference type="EMBL" id="MBP2235308.1"/>
    </source>
</evidence>
<dbReference type="Gene3D" id="3.40.50.300">
    <property type="entry name" value="P-loop containing nucleotide triphosphate hydrolases"/>
    <property type="match status" value="1"/>
</dbReference>
<evidence type="ECO:0000256" key="1">
    <source>
        <dbReference type="ARBA" id="ARBA00004651"/>
    </source>
</evidence>
<dbReference type="Pfam" id="PF00005">
    <property type="entry name" value="ABC_tran"/>
    <property type="match status" value="1"/>
</dbReference>
<sequence length="623" mass="67232">MLSCRYSDVDLFRRLLSQAAPHRLHLLGILLIGLLWSPIALLTPLPLKIAVDSAVGAQPLPGSLGTLLPVPAARPLAALAVAVGLAVALAIVGQVRNFADSLLRTYTGEQLTLAFRARLFRHAQRLPLAYHDRNGSFDATHRILSDAPCVQWVTIYGIIPVLTASVTLIGMIYVTAVIDWQLAAVALAVSPIIFLLSRVHSQCVRPCWDQSRELEGGTLSIVQEVLSVLRVVKAFGREGHETERFARRSRRVIATNVRIAAINGGFDLLKGLTIALGAVTVLAIGVLHVRAGILTLGELLLVIGYVWQILGPVHTITNSLSSLQVAFAAGRRAFGLLDQPADADDRPDARPLGRAGGAVEFRDVCFGYDEGRPALYDVSFRVAPGTRVGIVGPTGSGKTTLVNLLIRFYDPSHGAILLDGVDLRDYRLADLRNQFAIVLQEPVLFSASIAENIAYGRPDATHREIVEAAKSAQAHDFIAGLPEGYDTQVGERGMSLSGGERQRISLARAFLRDAPILILDEPTSSVDVRTEGAIVDVLGRLMEGRTTFIIAHRLSTLMHCDAQIRIHRGRLGTAEREGPIDTVAGVLSLDGVPKAQHSLLTHELSSSSNIRPPHPSTSHTRSD</sequence>
<organism evidence="12 13">
    <name type="scientific">Sinorhizobium kostiense</name>
    <dbReference type="NCBI Taxonomy" id="76747"/>
    <lineage>
        <taxon>Bacteria</taxon>
        <taxon>Pseudomonadati</taxon>
        <taxon>Pseudomonadota</taxon>
        <taxon>Alphaproteobacteria</taxon>
        <taxon>Hyphomicrobiales</taxon>
        <taxon>Rhizobiaceae</taxon>
        <taxon>Sinorhizobium/Ensifer group</taxon>
        <taxon>Sinorhizobium</taxon>
    </lineage>
</organism>
<name>A0ABS4QXD0_9HYPH</name>
<dbReference type="SMART" id="SM00382">
    <property type="entry name" value="AAA"/>
    <property type="match status" value="1"/>
</dbReference>
<keyword evidence="6 9" id="KW-1133">Transmembrane helix</keyword>
<feature type="transmembrane region" description="Helical" evidence="9">
    <location>
        <begin position="268"/>
        <end position="287"/>
    </location>
</feature>
<dbReference type="PROSITE" id="PS50893">
    <property type="entry name" value="ABC_TRANSPORTER_2"/>
    <property type="match status" value="1"/>
</dbReference>
<feature type="domain" description="ABC transporter" evidence="10">
    <location>
        <begin position="359"/>
        <end position="593"/>
    </location>
</feature>
<dbReference type="PANTHER" id="PTHR24221">
    <property type="entry name" value="ATP-BINDING CASSETTE SUB-FAMILY B"/>
    <property type="match status" value="1"/>
</dbReference>
<keyword evidence="4" id="KW-0547">Nucleotide-binding</keyword>
<evidence type="ECO:0000256" key="5">
    <source>
        <dbReference type="ARBA" id="ARBA00022840"/>
    </source>
</evidence>
<keyword evidence="3 9" id="KW-0812">Transmembrane</keyword>
<evidence type="ECO:0000256" key="7">
    <source>
        <dbReference type="ARBA" id="ARBA00023136"/>
    </source>
</evidence>
<reference evidence="12 13" key="1">
    <citation type="submission" date="2021-03" db="EMBL/GenBank/DDBJ databases">
        <title>Genomic Encyclopedia of Type Strains, Phase IV (KMG-IV): sequencing the most valuable type-strain genomes for metagenomic binning, comparative biology and taxonomic classification.</title>
        <authorList>
            <person name="Goeker M."/>
        </authorList>
    </citation>
    <scope>NUCLEOTIDE SEQUENCE [LARGE SCALE GENOMIC DNA]</scope>
    <source>
        <strain evidence="12 13">DSM 13372</strain>
    </source>
</reference>
<dbReference type="Gene3D" id="1.20.1560.10">
    <property type="entry name" value="ABC transporter type 1, transmembrane domain"/>
    <property type="match status" value="1"/>
</dbReference>
<keyword evidence="7 9" id="KW-0472">Membrane</keyword>
<feature type="transmembrane region" description="Helical" evidence="9">
    <location>
        <begin position="24"/>
        <end position="43"/>
    </location>
</feature>
<dbReference type="InterPro" id="IPR036640">
    <property type="entry name" value="ABC1_TM_sf"/>
</dbReference>
<dbReference type="GO" id="GO:0005524">
    <property type="term" value="F:ATP binding"/>
    <property type="evidence" value="ECO:0007669"/>
    <property type="project" value="UniProtKB-KW"/>
</dbReference>
<feature type="transmembrane region" description="Helical" evidence="9">
    <location>
        <begin position="180"/>
        <end position="196"/>
    </location>
</feature>
<dbReference type="SUPFAM" id="SSF90123">
    <property type="entry name" value="ABC transporter transmembrane region"/>
    <property type="match status" value="1"/>
</dbReference>
<dbReference type="PROSITE" id="PS00211">
    <property type="entry name" value="ABC_TRANSPORTER_1"/>
    <property type="match status" value="1"/>
</dbReference>
<dbReference type="InterPro" id="IPR011527">
    <property type="entry name" value="ABC1_TM_dom"/>
</dbReference>
<dbReference type="RefSeq" id="WP_209601528.1">
    <property type="nucleotide sequence ID" value="NZ_JAGILA010000002.1"/>
</dbReference>
<evidence type="ECO:0000256" key="9">
    <source>
        <dbReference type="SAM" id="Phobius"/>
    </source>
</evidence>
<dbReference type="InterPro" id="IPR003593">
    <property type="entry name" value="AAA+_ATPase"/>
</dbReference>
<dbReference type="EMBL" id="JAGILA010000002">
    <property type="protein sequence ID" value="MBP2235308.1"/>
    <property type="molecule type" value="Genomic_DNA"/>
</dbReference>